<dbReference type="OrthoDB" id="75720at2759"/>
<dbReference type="PANTHER" id="PTHR13131:SF5">
    <property type="entry name" value="CYSTINOSIN"/>
    <property type="match status" value="1"/>
</dbReference>
<feature type="transmembrane region" description="Helical" evidence="9">
    <location>
        <begin position="190"/>
        <end position="210"/>
    </location>
</feature>
<dbReference type="NCBIfam" id="TIGR00951">
    <property type="entry name" value="2A43"/>
    <property type="match status" value="1"/>
</dbReference>
<evidence type="ECO:0000256" key="5">
    <source>
        <dbReference type="ARBA" id="ARBA00022737"/>
    </source>
</evidence>
<comment type="subcellular location">
    <subcellularLocation>
        <location evidence="1">Endomembrane system</location>
        <topology evidence="1">Multi-pass membrane protein</topology>
    </subcellularLocation>
</comment>
<dbReference type="Pfam" id="PF04193">
    <property type="entry name" value="PQ-loop"/>
    <property type="match status" value="2"/>
</dbReference>
<evidence type="ECO:0000256" key="4">
    <source>
        <dbReference type="ARBA" id="ARBA00022692"/>
    </source>
</evidence>
<comment type="caution">
    <text evidence="10">The sequence shown here is derived from an EMBL/GenBank/DDBJ whole genome shotgun (WGS) entry which is preliminary data.</text>
</comment>
<evidence type="ECO:0008006" key="12">
    <source>
        <dbReference type="Google" id="ProtNLM"/>
    </source>
</evidence>
<keyword evidence="4 9" id="KW-0812">Transmembrane</keyword>
<comment type="similarity">
    <text evidence="2">Belongs to the cystinosin family.</text>
</comment>
<keyword evidence="6 9" id="KW-1133">Transmembrane helix</keyword>
<comment type="catalytic activity">
    <reaction evidence="8">
        <text>L-cystine(out) + H(+)(out) = L-cystine(in) + H(+)(in)</text>
        <dbReference type="Rhea" id="RHEA:66172"/>
        <dbReference type="ChEBI" id="CHEBI:15378"/>
        <dbReference type="ChEBI" id="CHEBI:35491"/>
    </reaction>
    <physiologicalReaction direction="left-to-right" evidence="8">
        <dbReference type="Rhea" id="RHEA:66173"/>
    </physiologicalReaction>
</comment>
<keyword evidence="5" id="KW-0677">Repeat</keyword>
<evidence type="ECO:0000313" key="10">
    <source>
        <dbReference type="EMBL" id="KAJ3599840.1"/>
    </source>
</evidence>
<dbReference type="GO" id="GO:0012505">
    <property type="term" value="C:endomembrane system"/>
    <property type="evidence" value="ECO:0007669"/>
    <property type="project" value="UniProtKB-SubCell"/>
</dbReference>
<organism evidence="10 11">
    <name type="scientific">Muraenolepis orangiensis</name>
    <name type="common">Patagonian moray cod</name>
    <dbReference type="NCBI Taxonomy" id="630683"/>
    <lineage>
        <taxon>Eukaryota</taxon>
        <taxon>Metazoa</taxon>
        <taxon>Chordata</taxon>
        <taxon>Craniata</taxon>
        <taxon>Vertebrata</taxon>
        <taxon>Euteleostomi</taxon>
        <taxon>Actinopterygii</taxon>
        <taxon>Neopterygii</taxon>
        <taxon>Teleostei</taxon>
        <taxon>Neoteleostei</taxon>
        <taxon>Acanthomorphata</taxon>
        <taxon>Zeiogadaria</taxon>
        <taxon>Gadariae</taxon>
        <taxon>Gadiformes</taxon>
        <taxon>Muraenolepidoidei</taxon>
        <taxon>Muraenolepididae</taxon>
        <taxon>Muraenolepis</taxon>
    </lineage>
</organism>
<reference evidence="10" key="1">
    <citation type="submission" date="2022-07" db="EMBL/GenBank/DDBJ databases">
        <title>Chromosome-level genome of Muraenolepis orangiensis.</title>
        <authorList>
            <person name="Kim J."/>
        </authorList>
    </citation>
    <scope>NUCLEOTIDE SEQUENCE</scope>
    <source>
        <strain evidence="10">KU_S4_2022</strain>
        <tissue evidence="10">Muscle</tissue>
    </source>
</reference>
<dbReference type="EMBL" id="JANIIK010000048">
    <property type="protein sequence ID" value="KAJ3599840.1"/>
    <property type="molecule type" value="Genomic_DNA"/>
</dbReference>
<evidence type="ECO:0000256" key="1">
    <source>
        <dbReference type="ARBA" id="ARBA00004127"/>
    </source>
</evidence>
<keyword evidence="11" id="KW-1185">Reference proteome</keyword>
<dbReference type="InterPro" id="IPR005282">
    <property type="entry name" value="LC_transporter"/>
</dbReference>
<evidence type="ECO:0000256" key="7">
    <source>
        <dbReference type="ARBA" id="ARBA00023136"/>
    </source>
</evidence>
<feature type="transmembrane region" description="Helical" evidence="9">
    <location>
        <begin position="134"/>
        <end position="154"/>
    </location>
</feature>
<evidence type="ECO:0000256" key="6">
    <source>
        <dbReference type="ARBA" id="ARBA00022989"/>
    </source>
</evidence>
<evidence type="ECO:0000256" key="3">
    <source>
        <dbReference type="ARBA" id="ARBA00022448"/>
    </source>
</evidence>
<dbReference type="Proteomes" id="UP001148018">
    <property type="component" value="Unassembled WGS sequence"/>
</dbReference>
<feature type="transmembrane region" description="Helical" evidence="9">
    <location>
        <begin position="166"/>
        <end position="184"/>
    </location>
</feature>
<accession>A0A9Q0E6N5</accession>
<dbReference type="SMART" id="SM00679">
    <property type="entry name" value="CTNS"/>
    <property type="match status" value="2"/>
</dbReference>
<dbReference type="InterPro" id="IPR006603">
    <property type="entry name" value="PQ-loop_rpt"/>
</dbReference>
<feature type="transmembrane region" description="Helical" evidence="9">
    <location>
        <begin position="91"/>
        <end position="114"/>
    </location>
</feature>
<evidence type="ECO:0000313" key="11">
    <source>
        <dbReference type="Proteomes" id="UP001148018"/>
    </source>
</evidence>
<evidence type="ECO:0000256" key="9">
    <source>
        <dbReference type="SAM" id="Phobius"/>
    </source>
</evidence>
<gene>
    <name evidence="10" type="ORF">NHX12_033794</name>
</gene>
<feature type="transmembrane region" description="Helical" evidence="9">
    <location>
        <begin position="53"/>
        <end position="71"/>
    </location>
</feature>
<dbReference type="AlphaFoldDB" id="A0A9Q0E6N5"/>
<dbReference type="PANTHER" id="PTHR13131">
    <property type="entry name" value="CYSTINOSIN"/>
    <property type="match status" value="1"/>
</dbReference>
<name>A0A9Q0E6N5_9TELE</name>
<evidence type="ECO:0000256" key="8">
    <source>
        <dbReference type="ARBA" id="ARBA00048473"/>
    </source>
</evidence>
<sequence>MVLLQQGSSSVTFEVKAHSIGQVTVYLESNSSEILSSSTRIRFAVVSSNTLTIINEVIGWIYFVAWSISFYPQVWENWRGKSVVGLNFDFLFLNITGFICYSIFNVGLFWVPYIKEEFLKVNPNGVYPVEASDVFFSLHALLICLVYVGQAAIYERGGQTVSRISWAITIICWMFILIGLFVALGGVLPWLGYLSFFSYVKLGITVIKYTPQAYMNYRRKSTGGWSIGNVLLDFIGGTFNEWQLILGDPTKFLLGLISVAFDILFMVQHYCLYQPSRHHAAIEAQLTKL</sequence>
<keyword evidence="7 9" id="KW-0472">Membrane</keyword>
<proteinExistence type="inferred from homology"/>
<dbReference type="GO" id="GO:0005765">
    <property type="term" value="C:lysosomal membrane"/>
    <property type="evidence" value="ECO:0007669"/>
    <property type="project" value="TreeGrafter"/>
</dbReference>
<keyword evidence="3" id="KW-0813">Transport</keyword>
<evidence type="ECO:0000256" key="2">
    <source>
        <dbReference type="ARBA" id="ARBA00006855"/>
    </source>
</evidence>
<protein>
    <recommendedName>
        <fullName evidence="12">Cystinosin</fullName>
    </recommendedName>
</protein>
<dbReference type="Gene3D" id="1.20.1280.290">
    <property type="match status" value="2"/>
</dbReference>
<dbReference type="GO" id="GO:0015184">
    <property type="term" value="F:L-cystine transmembrane transporter activity"/>
    <property type="evidence" value="ECO:0007669"/>
    <property type="project" value="TreeGrafter"/>
</dbReference>